<dbReference type="EMBL" id="UINC01001529">
    <property type="protein sequence ID" value="SUZ82963.1"/>
    <property type="molecule type" value="Genomic_DNA"/>
</dbReference>
<reference evidence="1" key="1">
    <citation type="submission" date="2018-05" db="EMBL/GenBank/DDBJ databases">
        <authorList>
            <person name="Lanie J.A."/>
            <person name="Ng W.-L."/>
            <person name="Kazmierczak K.M."/>
            <person name="Andrzejewski T.M."/>
            <person name="Davidsen T.M."/>
            <person name="Wayne K.J."/>
            <person name="Tettelin H."/>
            <person name="Glass J.I."/>
            <person name="Rusch D."/>
            <person name="Podicherti R."/>
            <person name="Tsui H.-C.T."/>
            <person name="Winkler M.E."/>
        </authorList>
    </citation>
    <scope>NUCLEOTIDE SEQUENCE</scope>
</reference>
<evidence type="ECO:0000313" key="1">
    <source>
        <dbReference type="EMBL" id="SUZ82963.1"/>
    </source>
</evidence>
<dbReference type="AlphaFoldDB" id="A0A381QZR1"/>
<proteinExistence type="predicted"/>
<accession>A0A381QZR1</accession>
<gene>
    <name evidence="1" type="ORF">METZ01_LOCUS35817</name>
</gene>
<protein>
    <submittedName>
        <fullName evidence="1">Uncharacterized protein</fullName>
    </submittedName>
</protein>
<name>A0A381QZR1_9ZZZZ</name>
<organism evidence="1">
    <name type="scientific">marine metagenome</name>
    <dbReference type="NCBI Taxonomy" id="408172"/>
    <lineage>
        <taxon>unclassified sequences</taxon>
        <taxon>metagenomes</taxon>
        <taxon>ecological metagenomes</taxon>
    </lineage>
</organism>
<sequence>MKFKEGFKQNRNTSGFVLDTSASSKTNAYTTLKNLEFKAVF</sequence>